<name>A0A5B9EED6_9BACT</name>
<reference evidence="1 2" key="1">
    <citation type="submission" date="2019-08" db="EMBL/GenBank/DDBJ databases">
        <title>Complete genome sequence of Terriglobus albidus strain ORNL.</title>
        <authorList>
            <person name="Podar M."/>
        </authorList>
    </citation>
    <scope>NUCLEOTIDE SEQUENCE [LARGE SCALE GENOMIC DNA]</scope>
    <source>
        <strain evidence="1 2">ORNL</strain>
    </source>
</reference>
<evidence type="ECO:0000313" key="1">
    <source>
        <dbReference type="EMBL" id="QEE30129.1"/>
    </source>
</evidence>
<dbReference type="KEGG" id="talb:FTW19_20370"/>
<evidence type="ECO:0000313" key="2">
    <source>
        <dbReference type="Proteomes" id="UP000321820"/>
    </source>
</evidence>
<dbReference type="OrthoDB" id="9836951at2"/>
<protein>
    <submittedName>
        <fullName evidence="1">Uncharacterized protein</fullName>
    </submittedName>
</protein>
<dbReference type="EMBL" id="CP042806">
    <property type="protein sequence ID" value="QEE30129.1"/>
    <property type="molecule type" value="Genomic_DNA"/>
</dbReference>
<sequence length="177" mass="19262">MSSSEEVMPHKAQQRFTQEILSAGHDLARCLRVLPGGLFAEFDGGLLHPVTVSNGHPPVAHDGQGCFSGFCFHITHSKTGAGQTAAGTFTFSGSPHEAERALLAAGFRRRRGAHAGKREFRTRGSWLTGANSAHFLLIEGPVNLSGENTAQGEFHFGEHNPYSPLGWLLHWFFEALR</sequence>
<dbReference type="RefSeq" id="WP_147649399.1">
    <property type="nucleotide sequence ID" value="NZ_CP042806.1"/>
</dbReference>
<proteinExistence type="predicted"/>
<accession>A0A5B9EED6</accession>
<organism evidence="1 2">
    <name type="scientific">Terriglobus albidus</name>
    <dbReference type="NCBI Taxonomy" id="1592106"/>
    <lineage>
        <taxon>Bacteria</taxon>
        <taxon>Pseudomonadati</taxon>
        <taxon>Acidobacteriota</taxon>
        <taxon>Terriglobia</taxon>
        <taxon>Terriglobales</taxon>
        <taxon>Acidobacteriaceae</taxon>
        <taxon>Terriglobus</taxon>
    </lineage>
</organism>
<dbReference type="Proteomes" id="UP000321820">
    <property type="component" value="Chromosome"/>
</dbReference>
<gene>
    <name evidence="1" type="ORF">FTW19_20370</name>
</gene>
<dbReference type="AlphaFoldDB" id="A0A5B9EED6"/>
<keyword evidence="2" id="KW-1185">Reference proteome</keyword>